<dbReference type="Gene3D" id="1.25.40.590">
    <property type="entry name" value="Type IV / VI secretion system, DotU"/>
    <property type="match status" value="1"/>
</dbReference>
<dbReference type="AlphaFoldDB" id="A0A4S4AVT2"/>
<accession>A0A4S4AVT2</accession>
<dbReference type="InterPro" id="IPR017732">
    <property type="entry name" value="T4/T6SS_DotU"/>
</dbReference>
<name>A0A4S4AVT2_9RHOO</name>
<gene>
    <name evidence="3" type="ORF">E6C76_14015</name>
</gene>
<feature type="transmembrane region" description="Helical" evidence="1">
    <location>
        <begin position="219"/>
        <end position="241"/>
    </location>
</feature>
<proteinExistence type="predicted"/>
<organism evidence="3 4">
    <name type="scientific">Pseudothauera nasutitermitis</name>
    <dbReference type="NCBI Taxonomy" id="2565930"/>
    <lineage>
        <taxon>Bacteria</taxon>
        <taxon>Pseudomonadati</taxon>
        <taxon>Pseudomonadota</taxon>
        <taxon>Betaproteobacteria</taxon>
        <taxon>Rhodocyclales</taxon>
        <taxon>Zoogloeaceae</taxon>
        <taxon>Pseudothauera</taxon>
    </lineage>
</organism>
<sequence length="252" mass="27317">MPERAESFFLLSRFAEFFEVLADIKQAIAEGRLAALLAVGDEPPPGEPGDLAARLSGRLAGLLHAQWKEVVRNGSAGEVKAHRLALYAMAALADELFVLEIDWAGREAWLGVLLEHKLFRSRNAAVRFFEITDELLKTRNPGALHRDLAAVLVLALQLGFKGRFRGGQGEAMLDDTRERLFRVASRNPAAHPGTPAFPQALQPLLDGGEGARLAPLAPWYTAAGIAALCYLLVSSAVWLALMEPFRQSVGAG</sequence>
<evidence type="ECO:0000313" key="3">
    <source>
        <dbReference type="EMBL" id="THF63700.1"/>
    </source>
</evidence>
<dbReference type="RefSeq" id="WP_136348861.1">
    <property type="nucleotide sequence ID" value="NZ_SSOC01000005.1"/>
</dbReference>
<feature type="domain" description="Type IV / VI secretion system DotU" evidence="2">
    <location>
        <begin position="81"/>
        <end position="233"/>
    </location>
</feature>
<dbReference type="EMBL" id="SSOC01000005">
    <property type="protein sequence ID" value="THF63700.1"/>
    <property type="molecule type" value="Genomic_DNA"/>
</dbReference>
<dbReference type="PANTHER" id="PTHR38033">
    <property type="entry name" value="MEMBRANE PROTEIN-RELATED"/>
    <property type="match status" value="1"/>
</dbReference>
<protein>
    <submittedName>
        <fullName evidence="3">DotU family type IV/VI secretion system protein</fullName>
    </submittedName>
</protein>
<dbReference type="OrthoDB" id="345640at2"/>
<reference evidence="3 4" key="1">
    <citation type="submission" date="2019-04" db="EMBL/GenBank/DDBJ databases">
        <title>Azoarcus nasutitermitis sp. nov. isolated from termite nest.</title>
        <authorList>
            <person name="Lin S.-Y."/>
            <person name="Hameed A."/>
            <person name="Hsu Y.-H."/>
            <person name="Young C.-C."/>
        </authorList>
    </citation>
    <scope>NUCLEOTIDE SEQUENCE [LARGE SCALE GENOMIC DNA]</scope>
    <source>
        <strain evidence="3 4">CC-YHH838</strain>
    </source>
</reference>
<evidence type="ECO:0000256" key="1">
    <source>
        <dbReference type="SAM" id="Phobius"/>
    </source>
</evidence>
<evidence type="ECO:0000313" key="4">
    <source>
        <dbReference type="Proteomes" id="UP000308430"/>
    </source>
</evidence>
<evidence type="ECO:0000259" key="2">
    <source>
        <dbReference type="Pfam" id="PF09850"/>
    </source>
</evidence>
<keyword evidence="1" id="KW-1133">Transmembrane helix</keyword>
<dbReference type="PANTHER" id="PTHR38033:SF1">
    <property type="entry name" value="DOTU FAMILY TYPE IV_VI SECRETION SYSTEM PROTEIN"/>
    <property type="match status" value="1"/>
</dbReference>
<comment type="caution">
    <text evidence="3">The sequence shown here is derived from an EMBL/GenBank/DDBJ whole genome shotgun (WGS) entry which is preliminary data.</text>
</comment>
<keyword evidence="1" id="KW-0472">Membrane</keyword>
<dbReference type="Pfam" id="PF09850">
    <property type="entry name" value="DotU"/>
    <property type="match status" value="1"/>
</dbReference>
<dbReference type="Proteomes" id="UP000308430">
    <property type="component" value="Unassembled WGS sequence"/>
</dbReference>
<keyword evidence="4" id="KW-1185">Reference proteome</keyword>
<keyword evidence="1" id="KW-0812">Transmembrane</keyword>
<dbReference type="InterPro" id="IPR038522">
    <property type="entry name" value="T4/T6SS_DotU_sf"/>
</dbReference>